<dbReference type="InterPro" id="IPR011332">
    <property type="entry name" value="Ribosomal_zn-bd"/>
</dbReference>
<reference evidence="7" key="2">
    <citation type="journal article" date="2021" name="PeerJ">
        <title>Extensive microbial diversity within the chicken gut microbiome revealed by metagenomics and culture.</title>
        <authorList>
            <person name="Gilroy R."/>
            <person name="Ravi A."/>
            <person name="Getino M."/>
            <person name="Pursley I."/>
            <person name="Horton D.L."/>
            <person name="Alikhan N.F."/>
            <person name="Baker D."/>
            <person name="Gharbi K."/>
            <person name="Hall N."/>
            <person name="Watson M."/>
            <person name="Adriaenssens E.M."/>
            <person name="Foster-Nyarko E."/>
            <person name="Jarju S."/>
            <person name="Secka A."/>
            <person name="Antonio M."/>
            <person name="Oren A."/>
            <person name="Chaudhuri R.R."/>
            <person name="La Ragione R."/>
            <person name="Hildebrand F."/>
            <person name="Pallen M.J."/>
        </authorList>
    </citation>
    <scope>NUCLEOTIDE SEQUENCE</scope>
    <source>
        <strain evidence="7">17213</strain>
    </source>
</reference>
<comment type="caution">
    <text evidence="7">The sequence shown here is derived from an EMBL/GenBank/DDBJ whole genome shotgun (WGS) entry which is preliminary data.</text>
</comment>
<evidence type="ECO:0000313" key="7">
    <source>
        <dbReference type="EMBL" id="MBO8416401.1"/>
    </source>
</evidence>
<dbReference type="SUPFAM" id="SSF57829">
    <property type="entry name" value="Zn-binding ribosomal proteins"/>
    <property type="match status" value="1"/>
</dbReference>
<evidence type="ECO:0000256" key="2">
    <source>
        <dbReference type="ARBA" id="ARBA00022980"/>
    </source>
</evidence>
<reference evidence="7" key="1">
    <citation type="submission" date="2020-10" db="EMBL/GenBank/DDBJ databases">
        <authorList>
            <person name="Gilroy R."/>
        </authorList>
    </citation>
    <scope>NUCLEOTIDE SEQUENCE</scope>
    <source>
        <strain evidence="7">17213</strain>
    </source>
</reference>
<feature type="region of interest" description="Disordered" evidence="6">
    <location>
        <begin position="1"/>
        <end position="25"/>
    </location>
</feature>
<organism evidence="7 8">
    <name type="scientific">Candidatus Avisuccinivibrio stercorigallinarum</name>
    <dbReference type="NCBI Taxonomy" id="2840704"/>
    <lineage>
        <taxon>Bacteria</taxon>
        <taxon>Pseudomonadati</taxon>
        <taxon>Pseudomonadota</taxon>
        <taxon>Gammaproteobacteria</taxon>
        <taxon>Aeromonadales</taxon>
        <taxon>Succinivibrionaceae</taxon>
        <taxon>Succinivibrionaceae incertae sedis</taxon>
        <taxon>Candidatus Avisuccinivibrio</taxon>
    </lineage>
</organism>
<sequence length="61" mass="6874">MAVQQNHQSRSRRDKRRTHDALTARHLSVDATTGETHIRHHVTPSGFYRGVKVVDVKGAAE</sequence>
<dbReference type="HAMAP" id="MF_00340">
    <property type="entry name" value="Ribosomal_bL32"/>
    <property type="match status" value="1"/>
</dbReference>
<dbReference type="NCBIfam" id="TIGR01031">
    <property type="entry name" value="rpmF_bact"/>
    <property type="match status" value="1"/>
</dbReference>
<evidence type="ECO:0000256" key="1">
    <source>
        <dbReference type="ARBA" id="ARBA00008560"/>
    </source>
</evidence>
<proteinExistence type="inferred from homology"/>
<dbReference type="InterPro" id="IPR044957">
    <property type="entry name" value="Ribosomal_bL32_bact"/>
</dbReference>
<dbReference type="Proteomes" id="UP000823631">
    <property type="component" value="Unassembled WGS sequence"/>
</dbReference>
<gene>
    <name evidence="5 7" type="primary">rpmF</name>
    <name evidence="7" type="ORF">IAB19_08485</name>
</gene>
<dbReference type="InterPro" id="IPR002677">
    <property type="entry name" value="Ribosomal_bL32"/>
</dbReference>
<dbReference type="PANTHER" id="PTHR35534:SF1">
    <property type="entry name" value="LARGE RIBOSOMAL SUBUNIT PROTEIN BL32"/>
    <property type="match status" value="1"/>
</dbReference>
<evidence type="ECO:0000256" key="3">
    <source>
        <dbReference type="ARBA" id="ARBA00023274"/>
    </source>
</evidence>
<name>A0A9D9DFE5_9GAMM</name>
<comment type="similarity">
    <text evidence="1 5">Belongs to the bacterial ribosomal protein bL32 family.</text>
</comment>
<dbReference type="GO" id="GO:0006412">
    <property type="term" value="P:translation"/>
    <property type="evidence" value="ECO:0007669"/>
    <property type="project" value="UniProtKB-UniRule"/>
</dbReference>
<accession>A0A9D9DFE5</accession>
<evidence type="ECO:0000256" key="6">
    <source>
        <dbReference type="SAM" id="MobiDB-lite"/>
    </source>
</evidence>
<dbReference type="EMBL" id="JADINH010000173">
    <property type="protein sequence ID" value="MBO8416401.1"/>
    <property type="molecule type" value="Genomic_DNA"/>
</dbReference>
<evidence type="ECO:0000256" key="4">
    <source>
        <dbReference type="ARBA" id="ARBA00035178"/>
    </source>
</evidence>
<keyword evidence="3 5" id="KW-0687">Ribonucleoprotein</keyword>
<keyword evidence="2 5" id="KW-0689">Ribosomal protein</keyword>
<dbReference type="Pfam" id="PF01783">
    <property type="entry name" value="Ribosomal_L32p"/>
    <property type="match status" value="1"/>
</dbReference>
<evidence type="ECO:0000313" key="8">
    <source>
        <dbReference type="Proteomes" id="UP000823631"/>
    </source>
</evidence>
<dbReference type="GO" id="GO:0015934">
    <property type="term" value="C:large ribosomal subunit"/>
    <property type="evidence" value="ECO:0007669"/>
    <property type="project" value="InterPro"/>
</dbReference>
<evidence type="ECO:0000256" key="5">
    <source>
        <dbReference type="HAMAP-Rule" id="MF_00340"/>
    </source>
</evidence>
<dbReference type="AlphaFoldDB" id="A0A9D9DFE5"/>
<dbReference type="GO" id="GO:0003735">
    <property type="term" value="F:structural constituent of ribosome"/>
    <property type="evidence" value="ECO:0007669"/>
    <property type="project" value="InterPro"/>
</dbReference>
<dbReference type="PANTHER" id="PTHR35534">
    <property type="entry name" value="50S RIBOSOMAL PROTEIN L32"/>
    <property type="match status" value="1"/>
</dbReference>
<protein>
    <recommendedName>
        <fullName evidence="4 5">Large ribosomal subunit protein bL32</fullName>
    </recommendedName>
</protein>